<evidence type="ECO:0008006" key="4">
    <source>
        <dbReference type="Google" id="ProtNLM"/>
    </source>
</evidence>
<evidence type="ECO:0000313" key="3">
    <source>
        <dbReference type="Proteomes" id="UP000645462"/>
    </source>
</evidence>
<comment type="caution">
    <text evidence="2">The sequence shown here is derived from an EMBL/GenBank/DDBJ whole genome shotgun (WGS) entry which is preliminary data.</text>
</comment>
<dbReference type="Proteomes" id="UP000645462">
    <property type="component" value="Unassembled WGS sequence"/>
</dbReference>
<organism evidence="2 3">
    <name type="scientific">Marivita lacus</name>
    <dbReference type="NCBI Taxonomy" id="1323742"/>
    <lineage>
        <taxon>Bacteria</taxon>
        <taxon>Pseudomonadati</taxon>
        <taxon>Pseudomonadota</taxon>
        <taxon>Alphaproteobacteria</taxon>
        <taxon>Rhodobacterales</taxon>
        <taxon>Roseobacteraceae</taxon>
        <taxon>Marivita</taxon>
    </lineage>
</organism>
<evidence type="ECO:0000313" key="2">
    <source>
        <dbReference type="EMBL" id="GGC11409.1"/>
    </source>
</evidence>
<dbReference type="InterPro" id="IPR009078">
    <property type="entry name" value="Ferritin-like_SF"/>
</dbReference>
<proteinExistence type="predicted"/>
<dbReference type="SUPFAM" id="SSF47240">
    <property type="entry name" value="Ferritin-like"/>
    <property type="match status" value="1"/>
</dbReference>
<feature type="region of interest" description="Disordered" evidence="1">
    <location>
        <begin position="182"/>
        <end position="263"/>
    </location>
</feature>
<dbReference type="InterPro" id="IPR010287">
    <property type="entry name" value="DUF892_YciF-like"/>
</dbReference>
<reference evidence="3" key="1">
    <citation type="journal article" date="2019" name="Int. J. Syst. Evol. Microbiol.">
        <title>The Global Catalogue of Microorganisms (GCM) 10K type strain sequencing project: providing services to taxonomists for standard genome sequencing and annotation.</title>
        <authorList>
            <consortium name="The Broad Institute Genomics Platform"/>
            <consortium name="The Broad Institute Genome Sequencing Center for Infectious Disease"/>
            <person name="Wu L."/>
            <person name="Ma J."/>
        </authorList>
    </citation>
    <scope>NUCLEOTIDE SEQUENCE [LARGE SCALE GENOMIC DNA]</scope>
    <source>
        <strain evidence="3">CGMCC 1.12478</strain>
    </source>
</reference>
<dbReference type="Pfam" id="PF05974">
    <property type="entry name" value="DUF892"/>
    <property type="match status" value="1"/>
</dbReference>
<gene>
    <name evidence="2" type="ORF">GCM10011363_30040</name>
</gene>
<dbReference type="Gene3D" id="1.20.1260.10">
    <property type="match status" value="1"/>
</dbReference>
<dbReference type="EMBL" id="BMFC01000008">
    <property type="protein sequence ID" value="GGC11409.1"/>
    <property type="molecule type" value="Genomic_DNA"/>
</dbReference>
<accession>A0ABQ1KXC5</accession>
<protein>
    <recommendedName>
        <fullName evidence="4">Ferritin-like domain-containing protein</fullName>
    </recommendedName>
</protein>
<feature type="compositionally biased region" description="Polar residues" evidence="1">
    <location>
        <begin position="191"/>
        <end position="223"/>
    </location>
</feature>
<evidence type="ECO:0000256" key="1">
    <source>
        <dbReference type="SAM" id="MobiDB-lite"/>
    </source>
</evidence>
<sequence>MPSDTTPAPMTREATAHKALVASMRDTHALEKQQIQVLEAHLDLFQDYPDLHARVTEHIVSTRDQARRLEAGLEACSDSASMVKDAMMSAMGLGQSSVQSFGDQAELKAVTADLMQEHLEIATYRVLLVLADEAGKPDLRHRLEETLQEEEAMAAWFEDNLEAITRRFVELKATEGREAAVEKERVKQAENDVSPTADSQMSGTLWQQLDTGNKPGTDSTSTAHKSRDKDAPAATIQRSDTMRPTPTDVPASAAAASLRPDRT</sequence>
<keyword evidence="3" id="KW-1185">Reference proteome</keyword>
<dbReference type="InterPro" id="IPR012347">
    <property type="entry name" value="Ferritin-like"/>
</dbReference>
<name>A0ABQ1KXC5_9RHOB</name>